<evidence type="ECO:0000259" key="7">
    <source>
        <dbReference type="PROSITE" id="PS50801"/>
    </source>
</evidence>
<comment type="subcellular location">
    <subcellularLocation>
        <location evidence="1">Membrane</location>
        <topology evidence="1">Multi-pass membrane protein</topology>
    </subcellularLocation>
</comment>
<evidence type="ECO:0000313" key="9">
    <source>
        <dbReference type="Proteomes" id="UP001363151"/>
    </source>
</evidence>
<feature type="transmembrane region" description="Helical" evidence="6">
    <location>
        <begin position="260"/>
        <end position="281"/>
    </location>
</feature>
<dbReference type="Proteomes" id="UP001363151">
    <property type="component" value="Unassembled WGS sequence"/>
</dbReference>
<feature type="transmembrane region" description="Helical" evidence="6">
    <location>
        <begin position="199"/>
        <end position="220"/>
    </location>
</feature>
<dbReference type="PANTHER" id="PTHR43310">
    <property type="entry name" value="SULFATE TRANSPORTER YBAR-RELATED"/>
    <property type="match status" value="1"/>
</dbReference>
<evidence type="ECO:0000256" key="1">
    <source>
        <dbReference type="ARBA" id="ARBA00004141"/>
    </source>
</evidence>
<feature type="region of interest" description="Disordered" evidence="5">
    <location>
        <begin position="600"/>
        <end position="628"/>
    </location>
</feature>
<feature type="transmembrane region" description="Helical" evidence="6">
    <location>
        <begin position="287"/>
        <end position="308"/>
    </location>
</feature>
<accession>A0ABR1G9Z9</accession>
<keyword evidence="2 6" id="KW-0812">Transmembrane</keyword>
<dbReference type="InterPro" id="IPR036513">
    <property type="entry name" value="STAS_dom_sf"/>
</dbReference>
<feature type="transmembrane region" description="Helical" evidence="6">
    <location>
        <begin position="143"/>
        <end position="161"/>
    </location>
</feature>
<evidence type="ECO:0000256" key="4">
    <source>
        <dbReference type="ARBA" id="ARBA00023136"/>
    </source>
</evidence>
<dbReference type="InterPro" id="IPR002645">
    <property type="entry name" value="STAS_dom"/>
</dbReference>
<dbReference type="PROSITE" id="PS50801">
    <property type="entry name" value="STAS"/>
    <property type="match status" value="1"/>
</dbReference>
<dbReference type="Pfam" id="PF00916">
    <property type="entry name" value="Sulfate_transp"/>
    <property type="match status" value="1"/>
</dbReference>
<feature type="transmembrane region" description="Helical" evidence="6">
    <location>
        <begin position="398"/>
        <end position="427"/>
    </location>
</feature>
<reference evidence="8 9" key="1">
    <citation type="submission" date="2024-03" db="EMBL/GenBank/DDBJ databases">
        <title>Aureococcus anophagefferens CCMP1851 and Kratosvirus quantuckense: Draft genome of a second virus-susceptible host strain in the model system.</title>
        <authorList>
            <person name="Chase E."/>
            <person name="Truchon A.R."/>
            <person name="Schepens W."/>
            <person name="Wilhelm S.W."/>
        </authorList>
    </citation>
    <scope>NUCLEOTIDE SEQUENCE [LARGE SCALE GENOMIC DNA]</scope>
    <source>
        <strain evidence="8 9">CCMP1851</strain>
    </source>
</reference>
<comment type="caution">
    <text evidence="8">The sequence shown here is derived from an EMBL/GenBank/DDBJ whole genome shotgun (WGS) entry which is preliminary data.</text>
</comment>
<feature type="transmembrane region" description="Helical" evidence="6">
    <location>
        <begin position="111"/>
        <end position="136"/>
    </location>
</feature>
<keyword evidence="9" id="KW-1185">Reference proteome</keyword>
<feature type="domain" description="STAS" evidence="7">
    <location>
        <begin position="495"/>
        <end position="572"/>
    </location>
</feature>
<evidence type="ECO:0000256" key="2">
    <source>
        <dbReference type="ARBA" id="ARBA00022692"/>
    </source>
</evidence>
<proteinExistence type="predicted"/>
<dbReference type="EMBL" id="JBBJCI010000039">
    <property type="protein sequence ID" value="KAK7249889.1"/>
    <property type="molecule type" value="Genomic_DNA"/>
</dbReference>
<evidence type="ECO:0000256" key="6">
    <source>
        <dbReference type="SAM" id="Phobius"/>
    </source>
</evidence>
<feature type="transmembrane region" description="Helical" evidence="6">
    <location>
        <begin position="167"/>
        <end position="187"/>
    </location>
</feature>
<name>A0ABR1G9Z9_AURAN</name>
<dbReference type="Gene3D" id="3.30.750.24">
    <property type="entry name" value="STAS domain"/>
    <property type="match status" value="1"/>
</dbReference>
<organism evidence="8 9">
    <name type="scientific">Aureococcus anophagefferens</name>
    <name type="common">Harmful bloom alga</name>
    <dbReference type="NCBI Taxonomy" id="44056"/>
    <lineage>
        <taxon>Eukaryota</taxon>
        <taxon>Sar</taxon>
        <taxon>Stramenopiles</taxon>
        <taxon>Ochrophyta</taxon>
        <taxon>Pelagophyceae</taxon>
        <taxon>Pelagomonadales</taxon>
        <taxon>Pelagomonadaceae</taxon>
        <taxon>Aureococcus</taxon>
    </lineage>
</organism>
<dbReference type="InterPro" id="IPR011547">
    <property type="entry name" value="SLC26A/SulP_dom"/>
</dbReference>
<dbReference type="PANTHER" id="PTHR43310:SF1">
    <property type="entry name" value="SULFATE TRANSPORTER YBAR-RELATED"/>
    <property type="match status" value="1"/>
</dbReference>
<dbReference type="SUPFAM" id="SSF52091">
    <property type="entry name" value="SpoIIaa-like"/>
    <property type="match status" value="1"/>
</dbReference>
<evidence type="ECO:0000313" key="8">
    <source>
        <dbReference type="EMBL" id="KAK7249889.1"/>
    </source>
</evidence>
<sequence length="628" mass="64110">MLALAVVLAPAAALRAPITQLKQGPRRALRRAAAAGPPASRAEDLVANAGDLRLFTPLGPRKPAAPLDGDALAANALSGFAVSLAMIPEGNKNIQDDFNIREFARAMIPEAVAFAFVAGVSPIVGLQTTAVLGFVAAAFGGRGGMTSGASGACAVVVAGLVREHGAGYLPGCVVLAGFAQAFLGLVGAGKFIRMVPHPVMLGFVNGLAVVMLSAQLTHFRAPLALGLRSPEFLTMAGLTAATMALVTVVPRVTRRVPPSLAAVAAVTLATRILHLPATTLVDLAGPAAFAGGVGVLPALSPTFAVLALAPWSFLCTVAPYAATMAVVGIVESLLTMQLVDGLADDGTRGSTRQECVGQGLGNLASGLLGGQGGCALIGQSLINVQSGGTSRLSGMAMAAFLALGLVFGAPLLGGVPVASLVGVMLLVCKSTFAWSSLRLWGRVPRVDLFVVALVSLVTVCRDLAQAVGAGVVVSALAFAWEQSKRIRADAAVGGDGRKTYALRGPLFFGSSTAFRELFAPSDDPTDVVLDFSGSRVLDHSALEAINDVAARYAALGKTLRLRRLSPDCYQLLAARNGAWSALVLEADADSDPIYEVAVDYSKKGAAPPKPPKPTTRDRPTGAGFGEAG</sequence>
<evidence type="ECO:0000256" key="3">
    <source>
        <dbReference type="ARBA" id="ARBA00022989"/>
    </source>
</evidence>
<evidence type="ECO:0000256" key="5">
    <source>
        <dbReference type="SAM" id="MobiDB-lite"/>
    </source>
</evidence>
<gene>
    <name evidence="8" type="ORF">SO694_00005318</name>
</gene>
<protein>
    <submittedName>
        <fullName evidence="8">Sulfate transporter</fullName>
    </submittedName>
</protein>
<keyword evidence="4 6" id="KW-0472">Membrane</keyword>
<dbReference type="InterPro" id="IPR052706">
    <property type="entry name" value="Membrane-Transporter-like"/>
</dbReference>
<dbReference type="CDD" id="cd07042">
    <property type="entry name" value="STAS_SulP_like_sulfate_transporter"/>
    <property type="match status" value="1"/>
</dbReference>
<dbReference type="Pfam" id="PF01740">
    <property type="entry name" value="STAS"/>
    <property type="match status" value="1"/>
</dbReference>
<keyword evidence="3 6" id="KW-1133">Transmembrane helix</keyword>
<feature type="transmembrane region" description="Helical" evidence="6">
    <location>
        <begin position="232"/>
        <end position="253"/>
    </location>
</feature>